<dbReference type="Proteomes" id="UP001297600">
    <property type="component" value="Unassembled WGS sequence"/>
</dbReference>
<reference evidence="2 3" key="1">
    <citation type="submission" date="2022-02" db="EMBL/GenBank/DDBJ databases">
        <title>Mesosutterella porci, a novel member of the family Sutterellaceae from pig feces.</title>
        <authorList>
            <person name="Wylensek D."/>
            <person name="Clavel T."/>
        </authorList>
    </citation>
    <scope>NUCLEOTIDE SEQUENCE [LARGE SCALE GENOMIC DNA]</scope>
    <source>
        <strain evidence="3">oilRF-744-wt-GAM-9</strain>
    </source>
</reference>
<dbReference type="SUPFAM" id="SSF51556">
    <property type="entry name" value="Metallo-dependent hydrolases"/>
    <property type="match status" value="1"/>
</dbReference>
<dbReference type="Gene3D" id="3.20.20.140">
    <property type="entry name" value="Metal-dependent hydrolases"/>
    <property type="match status" value="1"/>
</dbReference>
<dbReference type="PANTHER" id="PTHR32027:SF0">
    <property type="entry name" value="CYTOSINE DEAMINASE"/>
    <property type="match status" value="1"/>
</dbReference>
<dbReference type="EMBL" id="JAKNCT010000018">
    <property type="protein sequence ID" value="MCG5031959.1"/>
    <property type="molecule type" value="Genomic_DNA"/>
</dbReference>
<protein>
    <submittedName>
        <fullName evidence="2">Amidohydrolase family protein</fullName>
    </submittedName>
</protein>
<dbReference type="RefSeq" id="WP_237980660.1">
    <property type="nucleotide sequence ID" value="NZ_JAKNCT010000018.1"/>
</dbReference>
<dbReference type="InterPro" id="IPR032466">
    <property type="entry name" value="Metal_Hydrolase"/>
</dbReference>
<dbReference type="InterPro" id="IPR006680">
    <property type="entry name" value="Amidohydro-rel"/>
</dbReference>
<evidence type="ECO:0000313" key="2">
    <source>
        <dbReference type="EMBL" id="MCG5031959.1"/>
    </source>
</evidence>
<name>A0ABS9MTN6_9BURK</name>
<keyword evidence="3" id="KW-1185">Reference proteome</keyword>
<evidence type="ECO:0000313" key="3">
    <source>
        <dbReference type="Proteomes" id="UP001297600"/>
    </source>
</evidence>
<dbReference type="NCBIfam" id="NF005365">
    <property type="entry name" value="PRK06886.1"/>
    <property type="match status" value="1"/>
</dbReference>
<sequence>MTDKPLTVRDLIEPAIMKAGGWVNTHAHADRAFTLSEKVLEIRRTYSLQQKWDVLDQLKRNSTEEDYYRRFCQFFELMISQGVTAMGTFVDIDPQSEDRAIKAGLRAREHYQDQITVKFANQTLKGVIDPEARAWFDRGAQVVDIIGALPKRDERDYGRGEEAFDIIMETAKKYGKMVHAHVDQFNTSDEYESEMLCSKTIEHGMQGRVVGIHGISIAAHSQKYRSRLYKLMKEAKVMMVTCPTAWIDTRRSNTIGLSHNSMTPVDELIPAGVTVALGTDNVCDAMVPWCSGDMWHELQLLATGCRFDDFDNLVRIATVNGRKVLGLIPYDKKAAA</sequence>
<dbReference type="Pfam" id="PF01979">
    <property type="entry name" value="Amidohydro_1"/>
    <property type="match status" value="1"/>
</dbReference>
<comment type="caution">
    <text evidence="2">The sequence shown here is derived from an EMBL/GenBank/DDBJ whole genome shotgun (WGS) entry which is preliminary data.</text>
</comment>
<feature type="domain" description="Amidohydrolase-related" evidence="1">
    <location>
        <begin position="21"/>
        <end position="327"/>
    </location>
</feature>
<gene>
    <name evidence="2" type="ORF">MAF45_10990</name>
</gene>
<organism evidence="2 3">
    <name type="scientific">Mesosutterella porci</name>
    <dbReference type="NCBI Taxonomy" id="2915351"/>
    <lineage>
        <taxon>Bacteria</taxon>
        <taxon>Pseudomonadati</taxon>
        <taxon>Pseudomonadota</taxon>
        <taxon>Betaproteobacteria</taxon>
        <taxon>Burkholderiales</taxon>
        <taxon>Sutterellaceae</taxon>
        <taxon>Mesosutterella</taxon>
    </lineage>
</organism>
<evidence type="ECO:0000259" key="1">
    <source>
        <dbReference type="Pfam" id="PF01979"/>
    </source>
</evidence>
<proteinExistence type="predicted"/>
<dbReference type="InterPro" id="IPR052349">
    <property type="entry name" value="Metallo-hydrolase_Enzymes"/>
</dbReference>
<dbReference type="PANTHER" id="PTHR32027">
    <property type="entry name" value="CYTOSINE DEAMINASE"/>
    <property type="match status" value="1"/>
</dbReference>
<accession>A0ABS9MTN6</accession>